<evidence type="ECO:0000313" key="4">
    <source>
        <dbReference type="Proteomes" id="UP000281975"/>
    </source>
</evidence>
<dbReference type="InterPro" id="IPR033130">
    <property type="entry name" value="RNase_T2_His_AS_2"/>
</dbReference>
<evidence type="ECO:0000256" key="2">
    <source>
        <dbReference type="RuleBase" id="RU004328"/>
    </source>
</evidence>
<dbReference type="EMBL" id="RBIN01000005">
    <property type="protein sequence ID" value="RKR03323.1"/>
    <property type="molecule type" value="Genomic_DNA"/>
</dbReference>
<dbReference type="OrthoDB" id="4720638at2"/>
<evidence type="ECO:0000256" key="1">
    <source>
        <dbReference type="ARBA" id="ARBA00007469"/>
    </source>
</evidence>
<dbReference type="PANTHER" id="PTHR11240:SF22">
    <property type="entry name" value="RIBONUCLEASE T2"/>
    <property type="match status" value="1"/>
</dbReference>
<dbReference type="GO" id="GO:0006401">
    <property type="term" value="P:RNA catabolic process"/>
    <property type="evidence" value="ECO:0007669"/>
    <property type="project" value="TreeGrafter"/>
</dbReference>
<name>A0A420WW54_9GAMM</name>
<evidence type="ECO:0000313" key="3">
    <source>
        <dbReference type="EMBL" id="RKR03323.1"/>
    </source>
</evidence>
<dbReference type="InterPro" id="IPR001568">
    <property type="entry name" value="RNase_T2-like"/>
</dbReference>
<gene>
    <name evidence="3" type="ORF">C7446_1844</name>
</gene>
<protein>
    <submittedName>
        <fullName evidence="3">Ribonuclease I</fullName>
    </submittedName>
</protein>
<organism evidence="3 4">
    <name type="scientific">Kushneria sinocarnis</name>
    <dbReference type="NCBI Taxonomy" id="595502"/>
    <lineage>
        <taxon>Bacteria</taxon>
        <taxon>Pseudomonadati</taxon>
        <taxon>Pseudomonadota</taxon>
        <taxon>Gammaproteobacteria</taxon>
        <taxon>Oceanospirillales</taxon>
        <taxon>Halomonadaceae</taxon>
        <taxon>Kushneria</taxon>
    </lineage>
</organism>
<dbReference type="GO" id="GO:0033897">
    <property type="term" value="F:ribonuclease T2 activity"/>
    <property type="evidence" value="ECO:0007669"/>
    <property type="project" value="InterPro"/>
</dbReference>
<dbReference type="SUPFAM" id="SSF55895">
    <property type="entry name" value="Ribonuclease Rh-like"/>
    <property type="match status" value="1"/>
</dbReference>
<reference evidence="3 4" key="1">
    <citation type="submission" date="2018-10" db="EMBL/GenBank/DDBJ databases">
        <title>Genomic Encyclopedia of Type Strains, Phase IV (KMG-IV): sequencing the most valuable type-strain genomes for metagenomic binning, comparative biology and taxonomic classification.</title>
        <authorList>
            <person name="Goeker M."/>
        </authorList>
    </citation>
    <scope>NUCLEOTIDE SEQUENCE [LARGE SCALE GENOMIC DNA]</scope>
    <source>
        <strain evidence="3 4">DSM 23229</strain>
    </source>
</reference>
<dbReference type="Gene3D" id="3.90.730.10">
    <property type="entry name" value="Ribonuclease T2-like"/>
    <property type="match status" value="1"/>
</dbReference>
<proteinExistence type="inferred from homology"/>
<comment type="similarity">
    <text evidence="1 2">Belongs to the RNase T2 family.</text>
</comment>
<dbReference type="InterPro" id="IPR036430">
    <property type="entry name" value="RNase_T2-like_sf"/>
</dbReference>
<dbReference type="PROSITE" id="PS00530">
    <property type="entry name" value="RNASE_T2_1"/>
    <property type="match status" value="1"/>
</dbReference>
<comment type="caution">
    <text evidence="3">The sequence shown here is derived from an EMBL/GenBank/DDBJ whole genome shotgun (WGS) entry which is preliminary data.</text>
</comment>
<accession>A0A420WW54</accession>
<dbReference type="PANTHER" id="PTHR11240">
    <property type="entry name" value="RIBONUCLEASE T2"/>
    <property type="match status" value="1"/>
</dbReference>
<dbReference type="InterPro" id="IPR018188">
    <property type="entry name" value="RNase_T2_His_AS_1"/>
</dbReference>
<dbReference type="GO" id="GO:0003723">
    <property type="term" value="F:RNA binding"/>
    <property type="evidence" value="ECO:0007669"/>
    <property type="project" value="InterPro"/>
</dbReference>
<dbReference type="PROSITE" id="PS00531">
    <property type="entry name" value="RNASE_T2_2"/>
    <property type="match status" value="1"/>
</dbReference>
<dbReference type="AlphaFoldDB" id="A0A420WW54"/>
<dbReference type="Pfam" id="PF00445">
    <property type="entry name" value="Ribonuclease_T2"/>
    <property type="match status" value="1"/>
</dbReference>
<dbReference type="Proteomes" id="UP000281975">
    <property type="component" value="Unassembled WGS sequence"/>
</dbReference>
<keyword evidence="4" id="KW-1185">Reference proteome</keyword>
<sequence>MAMTGRMLKRVGIGLLALGMMGEAMARSLSPTRLTDFEHYTLALSWHPGFCHVEGRGRAECATDTPDGLLVLHGLWPSLPQQLRQQGVAQSEWWQAGCYHFSGEPRGGFCRLTPLTLEDRLQGRLEQAMPGTRSCLERHEYTKHAACFGLSAQDYFSTALQLYRRINASDWSDFMRLRAGTMVARETLLARFREEFRTDSTRALRLDCERREGVAWLTGIAIGIQRRALDAFPQPRSLAPLEPGSCPSRFLIAAPS</sequence>